<protein>
    <submittedName>
        <fullName evidence="11">Cytochrome c oxidase cbb3-type subunit 3</fullName>
    </submittedName>
</protein>
<dbReference type="InterPro" id="IPR036909">
    <property type="entry name" value="Cyt_c-like_dom_sf"/>
</dbReference>
<evidence type="ECO:0000256" key="9">
    <source>
        <dbReference type="SAM" id="MobiDB-lite"/>
    </source>
</evidence>
<evidence type="ECO:0000256" key="6">
    <source>
        <dbReference type="ARBA" id="ARBA00022982"/>
    </source>
</evidence>
<evidence type="ECO:0000256" key="8">
    <source>
        <dbReference type="PROSITE-ProRule" id="PRU00433"/>
    </source>
</evidence>
<dbReference type="InterPro" id="IPR009056">
    <property type="entry name" value="Cyt_c-like_dom"/>
</dbReference>
<dbReference type="EMBL" id="JAVDRL010000001">
    <property type="protein sequence ID" value="MDR6529576.1"/>
    <property type="molecule type" value="Genomic_DNA"/>
</dbReference>
<accession>A0ABU1MV65</accession>
<comment type="cofactor">
    <cofactor evidence="1">
        <name>heme c</name>
        <dbReference type="ChEBI" id="CHEBI:61717"/>
    </cofactor>
</comment>
<keyword evidence="5 8" id="KW-0479">Metal-binding</keyword>
<evidence type="ECO:0000313" key="11">
    <source>
        <dbReference type="EMBL" id="MDR6529576.1"/>
    </source>
</evidence>
<keyword evidence="7 8" id="KW-0408">Iron</keyword>
<evidence type="ECO:0000256" key="7">
    <source>
        <dbReference type="ARBA" id="ARBA00023004"/>
    </source>
</evidence>
<evidence type="ECO:0000256" key="3">
    <source>
        <dbReference type="ARBA" id="ARBA00022617"/>
    </source>
</evidence>
<comment type="caution">
    <text evidence="11">The sequence shown here is derived from an EMBL/GenBank/DDBJ whole genome shotgun (WGS) entry which is preliminary data.</text>
</comment>
<feature type="region of interest" description="Disordered" evidence="9">
    <location>
        <begin position="149"/>
        <end position="187"/>
    </location>
</feature>
<keyword evidence="4" id="KW-0679">Respiratory chain</keyword>
<evidence type="ECO:0000256" key="5">
    <source>
        <dbReference type="ARBA" id="ARBA00022723"/>
    </source>
</evidence>
<dbReference type="PRINTS" id="PR00605">
    <property type="entry name" value="CYTCHROMECIC"/>
</dbReference>
<evidence type="ECO:0000256" key="1">
    <source>
        <dbReference type="ARBA" id="ARBA00001926"/>
    </source>
</evidence>
<proteinExistence type="predicted"/>
<evidence type="ECO:0000259" key="10">
    <source>
        <dbReference type="PROSITE" id="PS51007"/>
    </source>
</evidence>
<sequence>MRQIITATIVAACLTAAACDRETRAVRAPTTANGVSGPVSPTSLRAGGGLALPPVDPRAPLYDGNAYQISEGQRYYEWFNCSGCHAHGGGDVGPALMDDEWRYGGAITQIRASIAEGRPNGMPSFSDKIPDEQLWQIAAYVRSMGGEADKLAASSRDDHMRATPPNNQAKPGPEHGDATAARLGAAR</sequence>
<reference evidence="11 12" key="1">
    <citation type="submission" date="2023-07" db="EMBL/GenBank/DDBJ databases">
        <title>Sorghum-associated microbial communities from plants grown in Nebraska, USA.</title>
        <authorList>
            <person name="Schachtman D."/>
        </authorList>
    </citation>
    <scope>NUCLEOTIDE SEQUENCE [LARGE SCALE GENOMIC DNA]</scope>
    <source>
        <strain evidence="11 12">DS2154</strain>
    </source>
</reference>
<dbReference type="PROSITE" id="PS51257">
    <property type="entry name" value="PROKAR_LIPOPROTEIN"/>
    <property type="match status" value="1"/>
</dbReference>
<dbReference type="InterPro" id="IPR008168">
    <property type="entry name" value="Cyt_C_IC"/>
</dbReference>
<keyword evidence="12" id="KW-1185">Reference proteome</keyword>
<dbReference type="Gene3D" id="1.10.760.10">
    <property type="entry name" value="Cytochrome c-like domain"/>
    <property type="match status" value="1"/>
</dbReference>
<keyword evidence="2" id="KW-0813">Transport</keyword>
<dbReference type="Pfam" id="PF13442">
    <property type="entry name" value="Cytochrome_CBB3"/>
    <property type="match status" value="1"/>
</dbReference>
<gene>
    <name evidence="11" type="ORF">J2800_000291</name>
</gene>
<evidence type="ECO:0000313" key="12">
    <source>
        <dbReference type="Proteomes" id="UP001262754"/>
    </source>
</evidence>
<name>A0ABU1MV65_9CAUL</name>
<feature type="compositionally biased region" description="Basic and acidic residues" evidence="9">
    <location>
        <begin position="149"/>
        <end position="161"/>
    </location>
</feature>
<dbReference type="PROSITE" id="PS51007">
    <property type="entry name" value="CYTC"/>
    <property type="match status" value="1"/>
</dbReference>
<evidence type="ECO:0000256" key="2">
    <source>
        <dbReference type="ARBA" id="ARBA00022448"/>
    </source>
</evidence>
<feature type="domain" description="Cytochrome c" evidence="10">
    <location>
        <begin position="67"/>
        <end position="145"/>
    </location>
</feature>
<keyword evidence="6" id="KW-0249">Electron transport</keyword>
<keyword evidence="3 8" id="KW-0349">Heme</keyword>
<dbReference type="RefSeq" id="WP_056760064.1">
    <property type="nucleotide sequence ID" value="NZ_JAVDRL010000001.1"/>
</dbReference>
<evidence type="ECO:0000256" key="4">
    <source>
        <dbReference type="ARBA" id="ARBA00022660"/>
    </source>
</evidence>
<dbReference type="Proteomes" id="UP001262754">
    <property type="component" value="Unassembled WGS sequence"/>
</dbReference>
<organism evidence="11 12">
    <name type="scientific">Caulobacter rhizosphaerae</name>
    <dbReference type="NCBI Taxonomy" id="2010972"/>
    <lineage>
        <taxon>Bacteria</taxon>
        <taxon>Pseudomonadati</taxon>
        <taxon>Pseudomonadota</taxon>
        <taxon>Alphaproteobacteria</taxon>
        <taxon>Caulobacterales</taxon>
        <taxon>Caulobacteraceae</taxon>
        <taxon>Caulobacter</taxon>
    </lineage>
</organism>
<dbReference type="SUPFAM" id="SSF46626">
    <property type="entry name" value="Cytochrome c"/>
    <property type="match status" value="1"/>
</dbReference>